<evidence type="ECO:0000313" key="1">
    <source>
        <dbReference type="EMBL" id="VFK12123.1"/>
    </source>
</evidence>
<accession>A0A450XG13</accession>
<reference evidence="2" key="1">
    <citation type="submission" date="2019-02" db="EMBL/GenBank/DDBJ databases">
        <authorList>
            <person name="Gruber-Vodicka R. H."/>
            <person name="Seah K. B. B."/>
        </authorList>
    </citation>
    <scope>NUCLEOTIDE SEQUENCE</scope>
    <source>
        <strain evidence="1">BECK_S312</strain>
        <strain evidence="2">BECK_S426</strain>
    </source>
</reference>
<dbReference type="AlphaFoldDB" id="A0A450XG13"/>
<name>A0A450XG13_9GAMM</name>
<dbReference type="EMBL" id="CAADFM010000066">
    <property type="protein sequence ID" value="VFK12123.1"/>
    <property type="molecule type" value="Genomic_DNA"/>
</dbReference>
<dbReference type="EMBL" id="CAADFP010000060">
    <property type="protein sequence ID" value="VFK28174.1"/>
    <property type="molecule type" value="Genomic_DNA"/>
</dbReference>
<protein>
    <submittedName>
        <fullName evidence="2">Uncharacterized protein</fullName>
    </submittedName>
</protein>
<evidence type="ECO:0000313" key="2">
    <source>
        <dbReference type="EMBL" id="VFK28174.1"/>
    </source>
</evidence>
<gene>
    <name evidence="1" type="ORF">BECKLPF1236A_GA0070988_1006610</name>
    <name evidence="2" type="ORF">BECKLPF1236C_GA0070990_1006012</name>
</gene>
<sequence>MRVAIHPAVPNRGCCFIVRFSVARHRVTKRPIISTLLVNRRFIHFRFPRERRMVRHSADRKGDSLRSDGRADIDPILPAHLAVLDPVRR</sequence>
<proteinExistence type="predicted"/>
<organism evidence="2">
    <name type="scientific">Candidatus Kentrum sp. LPFa</name>
    <dbReference type="NCBI Taxonomy" id="2126335"/>
    <lineage>
        <taxon>Bacteria</taxon>
        <taxon>Pseudomonadati</taxon>
        <taxon>Pseudomonadota</taxon>
        <taxon>Gammaproteobacteria</taxon>
        <taxon>Candidatus Kentrum</taxon>
    </lineage>
</organism>